<feature type="binding site" evidence="6">
    <location>
        <position position="85"/>
    </location>
    <ligand>
        <name>Mg(2+)</name>
        <dbReference type="ChEBI" id="CHEBI:18420"/>
        <label>1</label>
        <note>catalytic</note>
    </ligand>
</feature>
<evidence type="ECO:0000313" key="9">
    <source>
        <dbReference type="Proteomes" id="UP000176863"/>
    </source>
</evidence>
<keyword evidence="5 6" id="KW-0460">Magnesium</keyword>
<reference evidence="8 9" key="1">
    <citation type="journal article" date="2016" name="Nat. Commun.">
        <title>Thousands of microbial genomes shed light on interconnected biogeochemical processes in an aquifer system.</title>
        <authorList>
            <person name="Anantharaman K."/>
            <person name="Brown C.T."/>
            <person name="Hug L.A."/>
            <person name="Sharon I."/>
            <person name="Castelle C.J."/>
            <person name="Probst A.J."/>
            <person name="Thomas B.C."/>
            <person name="Singh A."/>
            <person name="Wilkins M.J."/>
            <person name="Karaoz U."/>
            <person name="Brodie E.L."/>
            <person name="Williams K.H."/>
            <person name="Hubbard S.S."/>
            <person name="Banfield J.F."/>
        </authorList>
    </citation>
    <scope>NUCLEOTIDE SEQUENCE [LARGE SCALE GENOMIC DNA]</scope>
</reference>
<evidence type="ECO:0000256" key="7">
    <source>
        <dbReference type="RuleBase" id="RU364068"/>
    </source>
</evidence>
<dbReference type="PROSITE" id="PS00629">
    <property type="entry name" value="IMP_1"/>
    <property type="match status" value="1"/>
</dbReference>
<dbReference type="PANTHER" id="PTHR20854:SF4">
    <property type="entry name" value="INOSITOL-1-MONOPHOSPHATASE-RELATED"/>
    <property type="match status" value="1"/>
</dbReference>
<organism evidence="8 9">
    <name type="scientific">Candidatus Kaiserbacteria bacterium RIFCSPHIGHO2_01_FULL_53_29</name>
    <dbReference type="NCBI Taxonomy" id="1798480"/>
    <lineage>
        <taxon>Bacteria</taxon>
        <taxon>Candidatus Kaiseribacteriota</taxon>
    </lineage>
</organism>
<comment type="cofactor">
    <cofactor evidence="2 6 7">
        <name>Mg(2+)</name>
        <dbReference type="ChEBI" id="CHEBI:18420"/>
    </cofactor>
</comment>
<evidence type="ECO:0000256" key="6">
    <source>
        <dbReference type="PIRSR" id="PIRSR600760-2"/>
    </source>
</evidence>
<dbReference type="EC" id="3.1.3.25" evidence="7"/>
<evidence type="ECO:0000256" key="5">
    <source>
        <dbReference type="ARBA" id="ARBA00022842"/>
    </source>
</evidence>
<dbReference type="InterPro" id="IPR000760">
    <property type="entry name" value="Inositol_monophosphatase-like"/>
</dbReference>
<dbReference type="SUPFAM" id="SSF56655">
    <property type="entry name" value="Carbohydrate phosphatase"/>
    <property type="match status" value="1"/>
</dbReference>
<dbReference type="PRINTS" id="PR00377">
    <property type="entry name" value="IMPHPHTASES"/>
</dbReference>
<protein>
    <recommendedName>
        <fullName evidence="7">Inositol-1-monophosphatase</fullName>
        <ecNumber evidence="7">3.1.3.25</ecNumber>
    </recommendedName>
</protein>
<dbReference type="InterPro" id="IPR020583">
    <property type="entry name" value="Inositol_monoP_metal-BS"/>
</dbReference>
<comment type="catalytic activity">
    <reaction evidence="1 7">
        <text>a myo-inositol phosphate + H2O = myo-inositol + phosphate</text>
        <dbReference type="Rhea" id="RHEA:24056"/>
        <dbReference type="ChEBI" id="CHEBI:15377"/>
        <dbReference type="ChEBI" id="CHEBI:17268"/>
        <dbReference type="ChEBI" id="CHEBI:43474"/>
        <dbReference type="ChEBI" id="CHEBI:84139"/>
        <dbReference type="EC" id="3.1.3.25"/>
    </reaction>
</comment>
<evidence type="ECO:0000313" key="8">
    <source>
        <dbReference type="EMBL" id="OGG53277.1"/>
    </source>
</evidence>
<gene>
    <name evidence="8" type="ORF">A2851_01655</name>
</gene>
<feature type="binding site" evidence="6">
    <location>
        <position position="83"/>
    </location>
    <ligand>
        <name>Mg(2+)</name>
        <dbReference type="ChEBI" id="CHEBI:18420"/>
        <label>1</label>
        <note>catalytic</note>
    </ligand>
</feature>
<feature type="binding site" evidence="6">
    <location>
        <position position="67"/>
    </location>
    <ligand>
        <name>Mg(2+)</name>
        <dbReference type="ChEBI" id="CHEBI:18420"/>
        <label>1</label>
        <note>catalytic</note>
    </ligand>
</feature>
<evidence type="ECO:0000256" key="4">
    <source>
        <dbReference type="ARBA" id="ARBA00022801"/>
    </source>
</evidence>
<dbReference type="InterPro" id="IPR033942">
    <property type="entry name" value="IMPase"/>
</dbReference>
<evidence type="ECO:0000256" key="2">
    <source>
        <dbReference type="ARBA" id="ARBA00001946"/>
    </source>
</evidence>
<keyword evidence="3 6" id="KW-0479">Metal-binding</keyword>
<dbReference type="PANTHER" id="PTHR20854">
    <property type="entry name" value="INOSITOL MONOPHOSPHATASE"/>
    <property type="match status" value="1"/>
</dbReference>
<accession>A0A1F6CVZ1</accession>
<dbReference type="FunFam" id="3.30.540.10:FF:000003">
    <property type="entry name" value="Inositol-1-monophosphatase"/>
    <property type="match status" value="1"/>
</dbReference>
<feature type="binding site" evidence="6">
    <location>
        <position position="86"/>
    </location>
    <ligand>
        <name>Mg(2+)</name>
        <dbReference type="ChEBI" id="CHEBI:18420"/>
        <label>1</label>
        <note>catalytic</note>
    </ligand>
</feature>
<dbReference type="GO" id="GO:0006020">
    <property type="term" value="P:inositol metabolic process"/>
    <property type="evidence" value="ECO:0007669"/>
    <property type="project" value="TreeGrafter"/>
</dbReference>
<dbReference type="GO" id="GO:0008934">
    <property type="term" value="F:inositol monophosphate 1-phosphatase activity"/>
    <property type="evidence" value="ECO:0007669"/>
    <property type="project" value="InterPro"/>
</dbReference>
<name>A0A1F6CVZ1_9BACT</name>
<dbReference type="Gene3D" id="3.40.190.80">
    <property type="match status" value="1"/>
</dbReference>
<dbReference type="GO" id="GO:0007165">
    <property type="term" value="P:signal transduction"/>
    <property type="evidence" value="ECO:0007669"/>
    <property type="project" value="TreeGrafter"/>
</dbReference>
<dbReference type="EMBL" id="MFKT01000014">
    <property type="protein sequence ID" value="OGG53277.1"/>
    <property type="molecule type" value="Genomic_DNA"/>
</dbReference>
<evidence type="ECO:0000256" key="3">
    <source>
        <dbReference type="ARBA" id="ARBA00022723"/>
    </source>
</evidence>
<dbReference type="GO" id="GO:0046872">
    <property type="term" value="F:metal ion binding"/>
    <property type="evidence" value="ECO:0007669"/>
    <property type="project" value="UniProtKB-KW"/>
</dbReference>
<sequence>MRSMDTFIQKIAKEAGAAVLKRFGKDGIHYMKSEGSWDGVTKADLLSEKIIISGIHRAYPDHGIISEESGVEKKHAEYRWIIDPIDGTSNFVNGIPFFGVLIALAHKKKVILSAVYLPATKELFFAKRGKGAYRNGKRIRCSNKKDWKSSLGCVPAILDDRTVVFFKGFMDQAKGKGLVINNFGSANGVYVALGRRDWCVSIGAHLWDYAPGFLILKEAGCTVTDLKGKPWQMGDRELMAANPRLHKQLLKLTKGI</sequence>
<comment type="similarity">
    <text evidence="7">Belongs to the inositol monophosphatase superfamily.</text>
</comment>
<evidence type="ECO:0000256" key="1">
    <source>
        <dbReference type="ARBA" id="ARBA00001033"/>
    </source>
</evidence>
<keyword evidence="4 7" id="KW-0378">Hydrolase</keyword>
<dbReference type="CDD" id="cd01639">
    <property type="entry name" value="IMPase"/>
    <property type="match status" value="1"/>
</dbReference>
<dbReference type="AlphaFoldDB" id="A0A1F6CVZ1"/>
<dbReference type="STRING" id="1798480.A2851_01655"/>
<dbReference type="Gene3D" id="3.30.540.10">
    <property type="entry name" value="Fructose-1,6-Bisphosphatase, subunit A, domain 1"/>
    <property type="match status" value="1"/>
</dbReference>
<proteinExistence type="inferred from homology"/>
<dbReference type="Proteomes" id="UP000176863">
    <property type="component" value="Unassembled WGS sequence"/>
</dbReference>
<dbReference type="Pfam" id="PF00459">
    <property type="entry name" value="Inositol_P"/>
    <property type="match status" value="1"/>
</dbReference>
<comment type="caution">
    <text evidence="8">The sequence shown here is derived from an EMBL/GenBank/DDBJ whole genome shotgun (WGS) entry which is preliminary data.</text>
</comment>
<feature type="binding site" evidence="6">
    <location>
        <position position="208"/>
    </location>
    <ligand>
        <name>Mg(2+)</name>
        <dbReference type="ChEBI" id="CHEBI:18420"/>
        <label>1</label>
        <note>catalytic</note>
    </ligand>
</feature>